<dbReference type="Proteomes" id="UP000183947">
    <property type="component" value="Unassembled WGS sequence"/>
</dbReference>
<evidence type="ECO:0000256" key="1">
    <source>
        <dbReference type="SAM" id="MobiDB-lite"/>
    </source>
</evidence>
<accession>A0A1M7GZZ8</accession>
<keyword evidence="4" id="KW-1185">Reference proteome</keyword>
<feature type="region of interest" description="Disordered" evidence="1">
    <location>
        <begin position="41"/>
        <end position="69"/>
    </location>
</feature>
<evidence type="ECO:0008006" key="5">
    <source>
        <dbReference type="Google" id="ProtNLM"/>
    </source>
</evidence>
<name>A0A1M7GZZ8_9BACT</name>
<dbReference type="PROSITE" id="PS51257">
    <property type="entry name" value="PROKAR_LIPOPROTEIN"/>
    <property type="match status" value="1"/>
</dbReference>
<evidence type="ECO:0000256" key="2">
    <source>
        <dbReference type="SAM" id="SignalP"/>
    </source>
</evidence>
<dbReference type="AlphaFoldDB" id="A0A1M7GZZ8"/>
<feature type="signal peptide" evidence="2">
    <location>
        <begin position="1"/>
        <end position="18"/>
    </location>
</feature>
<proteinExistence type="predicted"/>
<sequence length="168" mass="18115">MKSITGFLIAAVSLVALACSPQQDSAQQAATSPIVVAADSVVPTAGSPNDPPHTGHATTPNAEKQEPTMTKDGLAKELVCMVNNAYMGKKQVPVSFQGRQYYGCCEMCVKTIKTQRQVRVAQDPLTGKEVDKSLAFIALDAAQQNGGVQYFESEDTYQQYLKKRTPTQ</sequence>
<evidence type="ECO:0000313" key="3">
    <source>
        <dbReference type="EMBL" id="SHM21982.1"/>
    </source>
</evidence>
<reference evidence="4" key="1">
    <citation type="submission" date="2016-11" db="EMBL/GenBank/DDBJ databases">
        <authorList>
            <person name="Varghese N."/>
            <person name="Submissions S."/>
        </authorList>
    </citation>
    <scope>NUCLEOTIDE SEQUENCE [LARGE SCALE GENOMIC DNA]</scope>
    <source>
        <strain evidence="4">DSM 18569</strain>
    </source>
</reference>
<dbReference type="EMBL" id="FRAS01000042">
    <property type="protein sequence ID" value="SHM21982.1"/>
    <property type="molecule type" value="Genomic_DNA"/>
</dbReference>
<organism evidence="3 4">
    <name type="scientific">Hymenobacter psychrotolerans DSM 18569</name>
    <dbReference type="NCBI Taxonomy" id="1121959"/>
    <lineage>
        <taxon>Bacteria</taxon>
        <taxon>Pseudomonadati</taxon>
        <taxon>Bacteroidota</taxon>
        <taxon>Cytophagia</taxon>
        <taxon>Cytophagales</taxon>
        <taxon>Hymenobacteraceae</taxon>
        <taxon>Hymenobacter</taxon>
    </lineage>
</organism>
<dbReference type="OrthoDB" id="1122197at2"/>
<feature type="chain" id="PRO_5012432559" description="MlpB protein" evidence="2">
    <location>
        <begin position="19"/>
        <end position="168"/>
    </location>
</feature>
<dbReference type="STRING" id="1121959.SAMN02746009_04137"/>
<protein>
    <recommendedName>
        <fullName evidence="5">MlpB protein</fullName>
    </recommendedName>
</protein>
<keyword evidence="2" id="KW-0732">Signal</keyword>
<evidence type="ECO:0000313" key="4">
    <source>
        <dbReference type="Proteomes" id="UP000183947"/>
    </source>
</evidence>
<gene>
    <name evidence="3" type="ORF">SAMN02746009_04137</name>
</gene>
<dbReference type="RefSeq" id="WP_073289027.1">
    <property type="nucleotide sequence ID" value="NZ_FRAS01000042.1"/>
</dbReference>